<gene>
    <name evidence="1" type="ORF">BW732_10190</name>
</gene>
<organism evidence="1 2">
    <name type="scientific">Vagococcus penaei</name>
    <dbReference type="NCBI Taxonomy" id="633807"/>
    <lineage>
        <taxon>Bacteria</taxon>
        <taxon>Bacillati</taxon>
        <taxon>Bacillota</taxon>
        <taxon>Bacilli</taxon>
        <taxon>Lactobacillales</taxon>
        <taxon>Enterococcaceae</taxon>
        <taxon>Vagococcus</taxon>
    </lineage>
</organism>
<dbReference type="InterPro" id="IPR009061">
    <property type="entry name" value="DNA-bd_dom_put_sf"/>
</dbReference>
<proteinExistence type="predicted"/>
<dbReference type="Gene3D" id="1.10.1660.10">
    <property type="match status" value="1"/>
</dbReference>
<dbReference type="InterPro" id="IPR000551">
    <property type="entry name" value="MerR-type_HTH_dom"/>
</dbReference>
<keyword evidence="2" id="KW-1185">Reference proteome</keyword>
<dbReference type="PROSITE" id="PS50937">
    <property type="entry name" value="HTH_MERR_2"/>
    <property type="match status" value="1"/>
</dbReference>
<dbReference type="PANTHER" id="PTHR30204">
    <property type="entry name" value="REDOX-CYCLING DRUG-SENSING TRANSCRIPTIONAL ACTIVATOR SOXR"/>
    <property type="match status" value="1"/>
</dbReference>
<dbReference type="Proteomes" id="UP000188246">
    <property type="component" value="Chromosome"/>
</dbReference>
<dbReference type="InterPro" id="IPR047057">
    <property type="entry name" value="MerR_fam"/>
</dbReference>
<evidence type="ECO:0000313" key="1">
    <source>
        <dbReference type="EMBL" id="AQP54536.1"/>
    </source>
</evidence>
<dbReference type="GO" id="GO:0003677">
    <property type="term" value="F:DNA binding"/>
    <property type="evidence" value="ECO:0007669"/>
    <property type="project" value="InterPro"/>
</dbReference>
<name>A0A1Q2D802_9ENTE</name>
<accession>A0A1Q2D802</accession>
<dbReference type="STRING" id="633807.BW732_10190"/>
<reference evidence="1 2" key="1">
    <citation type="journal article" date="2010" name="Int. J. Syst. Evol. Microbiol.">
        <title>Vagococcus penaei sp. nov., isolated from spoilage microbiota of cooked shrimp (Penaeus vannamei).</title>
        <authorList>
            <person name="Jaffres E."/>
            <person name="Prevost H."/>
            <person name="Rossero A."/>
            <person name="Joffraud J.J."/>
            <person name="Dousset X."/>
        </authorList>
    </citation>
    <scope>NUCLEOTIDE SEQUENCE [LARGE SCALE GENOMIC DNA]</scope>
    <source>
        <strain evidence="1 2">CD276</strain>
    </source>
</reference>
<dbReference type="EMBL" id="CP019609">
    <property type="protein sequence ID" value="AQP54536.1"/>
    <property type="molecule type" value="Genomic_DNA"/>
</dbReference>
<dbReference type="CDD" id="cd01107">
    <property type="entry name" value="HTH_BmrR"/>
    <property type="match status" value="1"/>
</dbReference>
<dbReference type="GO" id="GO:0003700">
    <property type="term" value="F:DNA-binding transcription factor activity"/>
    <property type="evidence" value="ECO:0007669"/>
    <property type="project" value="InterPro"/>
</dbReference>
<sequence length="273" mass="32192">MFSKLKIGDFARLNNLSVQALRHYEKIGLLYPIDVDTETNYRYYHLNQSAILDNIQLLKQLSFSLADIKKILDETNSQADLDDVIQQKQAELLAEKQKINDQLALLKTYQEGVTIFEQNKFSTNVAIENFASRSILTYAIDRNIYAMTEAEYEYYLREFKLFALKSGLKEWQFNRVGSIMSRQNFTTGEFISTKLFIFVPYQFPHSIRLRKGSYATNYCHSFKEELPTLKHFNHQIEQLGYHPKGDYICEVVYEKTKTKDLERHMFIRMQIPI</sequence>
<dbReference type="SMART" id="SM00422">
    <property type="entry name" value="HTH_MERR"/>
    <property type="match status" value="1"/>
</dbReference>
<dbReference type="OrthoDB" id="9773308at2"/>
<dbReference type="KEGG" id="vpi:BW732_10190"/>
<dbReference type="RefSeq" id="WP_077276617.1">
    <property type="nucleotide sequence ID" value="NZ_CP019609.1"/>
</dbReference>
<dbReference type="SUPFAM" id="SSF46955">
    <property type="entry name" value="Putative DNA-binding domain"/>
    <property type="match status" value="1"/>
</dbReference>
<protein>
    <submittedName>
        <fullName evidence="1">Uncharacterized protein</fullName>
    </submittedName>
</protein>
<dbReference type="AlphaFoldDB" id="A0A1Q2D802"/>
<dbReference type="Pfam" id="PF13411">
    <property type="entry name" value="MerR_1"/>
    <property type="match status" value="1"/>
</dbReference>
<dbReference type="PANTHER" id="PTHR30204:SF97">
    <property type="entry name" value="MERR FAMILY REGULATORY PROTEIN"/>
    <property type="match status" value="1"/>
</dbReference>
<evidence type="ECO:0000313" key="2">
    <source>
        <dbReference type="Proteomes" id="UP000188246"/>
    </source>
</evidence>